<dbReference type="CDD" id="cd05374">
    <property type="entry name" value="17beta-HSD-like_SDR_c"/>
    <property type="match status" value="1"/>
</dbReference>
<evidence type="ECO:0000256" key="2">
    <source>
        <dbReference type="ARBA" id="ARBA00022857"/>
    </source>
</evidence>
<evidence type="ECO:0000256" key="4">
    <source>
        <dbReference type="RuleBase" id="RU000363"/>
    </source>
</evidence>
<dbReference type="PROSITE" id="PS00061">
    <property type="entry name" value="ADH_SHORT"/>
    <property type="match status" value="1"/>
</dbReference>
<keyword evidence="3" id="KW-0560">Oxidoreductase</keyword>
<evidence type="ECO:0000313" key="7">
    <source>
        <dbReference type="Proteomes" id="UP000076842"/>
    </source>
</evidence>
<dbReference type="InterPro" id="IPR051911">
    <property type="entry name" value="SDR_oxidoreductase"/>
</dbReference>
<feature type="signal peptide" evidence="5">
    <location>
        <begin position="1"/>
        <end position="16"/>
    </location>
</feature>
<dbReference type="PANTHER" id="PTHR43976">
    <property type="entry name" value="SHORT CHAIN DEHYDROGENASE"/>
    <property type="match status" value="1"/>
</dbReference>
<feature type="chain" id="PRO_5007859104" evidence="5">
    <location>
        <begin position="17"/>
        <end position="285"/>
    </location>
</feature>
<dbReference type="InParanoid" id="A0A165I802"/>
<dbReference type="AlphaFoldDB" id="A0A165I802"/>
<dbReference type="PRINTS" id="PR00081">
    <property type="entry name" value="GDHRDH"/>
</dbReference>
<dbReference type="GO" id="GO:0016491">
    <property type="term" value="F:oxidoreductase activity"/>
    <property type="evidence" value="ECO:0007669"/>
    <property type="project" value="UniProtKB-KW"/>
</dbReference>
<dbReference type="InterPro" id="IPR002347">
    <property type="entry name" value="SDR_fam"/>
</dbReference>
<dbReference type="SUPFAM" id="SSF51735">
    <property type="entry name" value="NAD(P)-binding Rossmann-fold domains"/>
    <property type="match status" value="1"/>
</dbReference>
<sequence length="285" mass="30922">MPAKIWFITGAATGFGRLICELVLEGGDICIATSIDPPALEDLLQQYGDERMRSLPMDVTKPDQIQAAFAVAEREFGHIDIVYNNAGISIGGELEGVSEESARKLFDINFWGATNVTKEAVRFFREVNGPRKGGKLVQVSSGAGITGLANLAYYCASKHALEGMTKAIAQELNPAWNIQVMLVEPGYFRTSILAPLTAVDAHPAYEGGAAERMRQYLRTSNNIGDPKKGIELIHRIAQLEKLPLHLPVGLDAVNGIRSEAAILKRAADEWESSSEGLTSAKVQEK</sequence>
<evidence type="ECO:0000256" key="1">
    <source>
        <dbReference type="ARBA" id="ARBA00006484"/>
    </source>
</evidence>
<proteinExistence type="inferred from homology"/>
<keyword evidence="7" id="KW-1185">Reference proteome</keyword>
<dbReference type="EMBL" id="KV423932">
    <property type="protein sequence ID" value="KZT60245.1"/>
    <property type="molecule type" value="Genomic_DNA"/>
</dbReference>
<dbReference type="STRING" id="1353952.A0A165I802"/>
<name>A0A165I802_9BASI</name>
<organism evidence="6 7">
    <name type="scientific">Calocera cornea HHB12733</name>
    <dbReference type="NCBI Taxonomy" id="1353952"/>
    <lineage>
        <taxon>Eukaryota</taxon>
        <taxon>Fungi</taxon>
        <taxon>Dikarya</taxon>
        <taxon>Basidiomycota</taxon>
        <taxon>Agaricomycotina</taxon>
        <taxon>Dacrymycetes</taxon>
        <taxon>Dacrymycetales</taxon>
        <taxon>Dacrymycetaceae</taxon>
        <taxon>Calocera</taxon>
    </lineage>
</organism>
<dbReference type="InterPro" id="IPR020904">
    <property type="entry name" value="Sc_DH/Rdtase_CS"/>
</dbReference>
<dbReference type="Gene3D" id="3.40.50.720">
    <property type="entry name" value="NAD(P)-binding Rossmann-like Domain"/>
    <property type="match status" value="1"/>
</dbReference>
<evidence type="ECO:0000256" key="3">
    <source>
        <dbReference type="ARBA" id="ARBA00023002"/>
    </source>
</evidence>
<dbReference type="FunCoup" id="A0A165I802">
    <property type="interactions" value="315"/>
</dbReference>
<gene>
    <name evidence="6" type="ORF">CALCODRAFT_515447</name>
</gene>
<dbReference type="Proteomes" id="UP000076842">
    <property type="component" value="Unassembled WGS sequence"/>
</dbReference>
<dbReference type="OrthoDB" id="1274115at2759"/>
<dbReference type="InterPro" id="IPR036291">
    <property type="entry name" value="NAD(P)-bd_dom_sf"/>
</dbReference>
<dbReference type="PANTHER" id="PTHR43976:SF16">
    <property type="entry name" value="SHORT-CHAIN DEHYDROGENASE_REDUCTASE FAMILY PROTEIN"/>
    <property type="match status" value="1"/>
</dbReference>
<keyword evidence="2" id="KW-0521">NADP</keyword>
<comment type="similarity">
    <text evidence="1 4">Belongs to the short-chain dehydrogenases/reductases (SDR) family.</text>
</comment>
<dbReference type="PRINTS" id="PR00080">
    <property type="entry name" value="SDRFAMILY"/>
</dbReference>
<reference evidence="6 7" key="1">
    <citation type="journal article" date="2016" name="Mol. Biol. Evol.">
        <title>Comparative Genomics of Early-Diverging Mushroom-Forming Fungi Provides Insights into the Origins of Lignocellulose Decay Capabilities.</title>
        <authorList>
            <person name="Nagy L.G."/>
            <person name="Riley R."/>
            <person name="Tritt A."/>
            <person name="Adam C."/>
            <person name="Daum C."/>
            <person name="Floudas D."/>
            <person name="Sun H."/>
            <person name="Yadav J.S."/>
            <person name="Pangilinan J."/>
            <person name="Larsson K.H."/>
            <person name="Matsuura K."/>
            <person name="Barry K."/>
            <person name="Labutti K."/>
            <person name="Kuo R."/>
            <person name="Ohm R.A."/>
            <person name="Bhattacharya S.S."/>
            <person name="Shirouzu T."/>
            <person name="Yoshinaga Y."/>
            <person name="Martin F.M."/>
            <person name="Grigoriev I.V."/>
            <person name="Hibbett D.S."/>
        </authorList>
    </citation>
    <scope>NUCLEOTIDE SEQUENCE [LARGE SCALE GENOMIC DNA]</scope>
    <source>
        <strain evidence="6 7">HHB12733</strain>
    </source>
</reference>
<evidence type="ECO:0000256" key="5">
    <source>
        <dbReference type="SAM" id="SignalP"/>
    </source>
</evidence>
<accession>A0A165I802</accession>
<dbReference type="Pfam" id="PF00106">
    <property type="entry name" value="adh_short"/>
    <property type="match status" value="1"/>
</dbReference>
<protein>
    <submittedName>
        <fullName evidence="6">NAD(P)-binding protein</fullName>
    </submittedName>
</protein>
<keyword evidence="5" id="KW-0732">Signal</keyword>
<evidence type="ECO:0000313" key="6">
    <source>
        <dbReference type="EMBL" id="KZT60245.1"/>
    </source>
</evidence>